<evidence type="ECO:0000313" key="9">
    <source>
        <dbReference type="EMBL" id="PJA46454.1"/>
    </source>
</evidence>
<dbReference type="Gene3D" id="3.10.50.30">
    <property type="entry name" value="Transcription elongation factor, GreA/GreB, C-terminal domain"/>
    <property type="match status" value="1"/>
</dbReference>
<reference evidence="10" key="1">
    <citation type="submission" date="2017-09" db="EMBL/GenBank/DDBJ databases">
        <title>Depth-based differentiation of microbial function through sediment-hosted aquifers and enrichment of novel symbionts in the deep terrestrial subsurface.</title>
        <authorList>
            <person name="Probst A.J."/>
            <person name="Ladd B."/>
            <person name="Jarett J.K."/>
            <person name="Geller-Mcgrath D.E."/>
            <person name="Sieber C.M.K."/>
            <person name="Emerson J.B."/>
            <person name="Anantharaman K."/>
            <person name="Thomas B.C."/>
            <person name="Malmstrom R."/>
            <person name="Stieglmeier M."/>
            <person name="Klingl A."/>
            <person name="Woyke T."/>
            <person name="Ryan C.M."/>
            <person name="Banfield J.F."/>
        </authorList>
    </citation>
    <scope>NUCLEOTIDE SEQUENCE [LARGE SCALE GENOMIC DNA]</scope>
</reference>
<dbReference type="InterPro" id="IPR022691">
    <property type="entry name" value="Tscrpt_elong_fac_GreA/B_N"/>
</dbReference>
<comment type="similarity">
    <text evidence="1">Belongs to the GreA/GreB family.</text>
</comment>
<keyword evidence="5" id="KW-0804">Transcription</keyword>
<evidence type="ECO:0000313" key="10">
    <source>
        <dbReference type="Proteomes" id="UP000231263"/>
    </source>
</evidence>
<evidence type="ECO:0000256" key="1">
    <source>
        <dbReference type="ARBA" id="ARBA00008213"/>
    </source>
</evidence>
<comment type="caution">
    <text evidence="9">The sequence shown here is derived from an EMBL/GenBank/DDBJ whole genome shotgun (WGS) entry which is preliminary data.</text>
</comment>
<evidence type="ECO:0000256" key="4">
    <source>
        <dbReference type="ARBA" id="ARBA00023125"/>
    </source>
</evidence>
<evidence type="ECO:0000256" key="6">
    <source>
        <dbReference type="ARBA" id="ARBA00030776"/>
    </source>
</evidence>
<keyword evidence="3" id="KW-0805">Transcription regulation</keyword>
<dbReference type="SUPFAM" id="SSF54534">
    <property type="entry name" value="FKBP-like"/>
    <property type="match status" value="1"/>
</dbReference>
<dbReference type="GO" id="GO:0003746">
    <property type="term" value="F:translation elongation factor activity"/>
    <property type="evidence" value="ECO:0007669"/>
    <property type="project" value="UniProtKB-KW"/>
</dbReference>
<dbReference type="FunFam" id="1.10.287.180:FF:000001">
    <property type="entry name" value="Transcription elongation factor GreA"/>
    <property type="match status" value="1"/>
</dbReference>
<dbReference type="GO" id="GO:0032784">
    <property type="term" value="P:regulation of DNA-templated transcription elongation"/>
    <property type="evidence" value="ECO:0007669"/>
    <property type="project" value="InterPro"/>
</dbReference>
<evidence type="ECO:0000259" key="8">
    <source>
        <dbReference type="Pfam" id="PF03449"/>
    </source>
</evidence>
<dbReference type="PIRSF" id="PIRSF006092">
    <property type="entry name" value="GreA_GreB"/>
    <property type="match status" value="1"/>
</dbReference>
<protein>
    <recommendedName>
        <fullName evidence="2">Transcription elongation factor GreA</fullName>
    </recommendedName>
    <alternativeName>
        <fullName evidence="6">Transcript cleavage factor GreA</fullName>
    </alternativeName>
</protein>
<dbReference type="InterPro" id="IPR036805">
    <property type="entry name" value="Tscrpt_elong_fac_GreA/B_N_sf"/>
</dbReference>
<dbReference type="InterPro" id="IPR001437">
    <property type="entry name" value="Tscrpt_elong_fac_GreA/B_C"/>
</dbReference>
<dbReference type="GO" id="GO:0070063">
    <property type="term" value="F:RNA polymerase binding"/>
    <property type="evidence" value="ECO:0007669"/>
    <property type="project" value="InterPro"/>
</dbReference>
<dbReference type="InterPro" id="IPR023459">
    <property type="entry name" value="Tscrpt_elong_fac_GreA/B_fam"/>
</dbReference>
<keyword evidence="9" id="KW-0251">Elongation factor</keyword>
<dbReference type="PANTHER" id="PTHR30437">
    <property type="entry name" value="TRANSCRIPTION ELONGATION FACTOR GREA"/>
    <property type="match status" value="1"/>
</dbReference>
<name>A0A2M7XF05_9BACT</name>
<dbReference type="Pfam" id="PF01272">
    <property type="entry name" value="GreA_GreB"/>
    <property type="match status" value="1"/>
</dbReference>
<proteinExistence type="inferred from homology"/>
<keyword evidence="9" id="KW-0648">Protein biosynthesis</keyword>
<dbReference type="GO" id="GO:0006354">
    <property type="term" value="P:DNA-templated transcription elongation"/>
    <property type="evidence" value="ECO:0007669"/>
    <property type="project" value="TreeGrafter"/>
</dbReference>
<evidence type="ECO:0000256" key="5">
    <source>
        <dbReference type="ARBA" id="ARBA00023163"/>
    </source>
</evidence>
<keyword evidence="4" id="KW-0238">DNA-binding</keyword>
<dbReference type="PANTHER" id="PTHR30437:SF4">
    <property type="entry name" value="TRANSCRIPTION ELONGATION FACTOR GREA"/>
    <property type="match status" value="1"/>
</dbReference>
<dbReference type="Proteomes" id="UP000231263">
    <property type="component" value="Unassembled WGS sequence"/>
</dbReference>
<dbReference type="InterPro" id="IPR036953">
    <property type="entry name" value="GreA/GreB_C_sf"/>
</dbReference>
<evidence type="ECO:0000259" key="7">
    <source>
        <dbReference type="Pfam" id="PF01272"/>
    </source>
</evidence>
<sequence length="170" mass="18953">MQIPKRKSEEDRRNLAGPVDNYVTRARLEGWKKELIRLKTVDHRPAAEEVARTQAMGDLSENAGYQDAKWRLRKINARILSLNEMIKNAVVIETGTNPDGSIKVGSTVILEQNGQENTFIILGTSESNPLQGRISYSSPLGSLLLNKHAGDTVQVKTLNAEINYKILRVS</sequence>
<gene>
    <name evidence="9" type="ORF">CO173_01670</name>
</gene>
<evidence type="ECO:0000256" key="2">
    <source>
        <dbReference type="ARBA" id="ARBA00013729"/>
    </source>
</evidence>
<feature type="domain" description="Transcription elongation factor GreA/GreB N-terminal" evidence="8">
    <location>
        <begin position="21"/>
        <end position="91"/>
    </location>
</feature>
<dbReference type="GO" id="GO:0003677">
    <property type="term" value="F:DNA binding"/>
    <property type="evidence" value="ECO:0007669"/>
    <property type="project" value="UniProtKB-KW"/>
</dbReference>
<accession>A0A2M7XF05</accession>
<dbReference type="Pfam" id="PF03449">
    <property type="entry name" value="GreA_GreB_N"/>
    <property type="match status" value="1"/>
</dbReference>
<feature type="domain" description="Transcription elongation factor GreA/GreB C-terminal" evidence="7">
    <location>
        <begin position="98"/>
        <end position="170"/>
    </location>
</feature>
<evidence type="ECO:0000256" key="3">
    <source>
        <dbReference type="ARBA" id="ARBA00023015"/>
    </source>
</evidence>
<organism evidence="9 10">
    <name type="scientific">Candidatus Uhrbacteria bacterium CG_4_9_14_3_um_filter_41_35</name>
    <dbReference type="NCBI Taxonomy" id="1975034"/>
    <lineage>
        <taxon>Bacteria</taxon>
        <taxon>Candidatus Uhriibacteriota</taxon>
    </lineage>
</organism>
<dbReference type="AlphaFoldDB" id="A0A2M7XF05"/>
<dbReference type="SUPFAM" id="SSF46557">
    <property type="entry name" value="GreA transcript cleavage protein, N-terminal domain"/>
    <property type="match status" value="1"/>
</dbReference>
<dbReference type="Gene3D" id="1.10.287.180">
    <property type="entry name" value="Transcription elongation factor, GreA/GreB, N-terminal domain"/>
    <property type="match status" value="1"/>
</dbReference>
<dbReference type="EMBL" id="PFWT01000009">
    <property type="protein sequence ID" value="PJA46454.1"/>
    <property type="molecule type" value="Genomic_DNA"/>
</dbReference>